<dbReference type="EMBL" id="JAPDHZ010000003">
    <property type="protein sequence ID" value="MDG0792781.1"/>
    <property type="molecule type" value="Genomic_DNA"/>
</dbReference>
<sequence>MARADPDVSTRREANMHGGEARARSPDREHDYEELGRANAESRASWDQKAGLQPDIGNQVRDDHGRFASER</sequence>
<organism evidence="2 3">
    <name type="scientific">Cohnella ginsengisoli</name>
    <dbReference type="NCBI Taxonomy" id="425004"/>
    <lineage>
        <taxon>Bacteria</taxon>
        <taxon>Bacillati</taxon>
        <taxon>Bacillota</taxon>
        <taxon>Bacilli</taxon>
        <taxon>Bacillales</taxon>
        <taxon>Paenibacillaceae</taxon>
        <taxon>Cohnella</taxon>
    </lineage>
</organism>
<evidence type="ECO:0000313" key="3">
    <source>
        <dbReference type="Proteomes" id="UP001153387"/>
    </source>
</evidence>
<proteinExistence type="predicted"/>
<feature type="compositionally biased region" description="Basic and acidic residues" evidence="1">
    <location>
        <begin position="1"/>
        <end position="36"/>
    </location>
</feature>
<gene>
    <name evidence="2" type="ORF">OMP38_19300</name>
</gene>
<reference evidence="2 3" key="1">
    <citation type="submission" date="2022-10" db="EMBL/GenBank/DDBJ databases">
        <title>Comparative genomic analysis of Cohnella hashimotonis sp. nov., isolated from the International Space Station.</title>
        <authorList>
            <person name="Simpson A."/>
            <person name="Venkateswaran K."/>
        </authorList>
    </citation>
    <scope>NUCLEOTIDE SEQUENCE [LARGE SCALE GENOMIC DNA]</scope>
    <source>
        <strain evidence="2 3">DSM 18997</strain>
    </source>
</reference>
<dbReference type="Proteomes" id="UP001153387">
    <property type="component" value="Unassembled WGS sequence"/>
</dbReference>
<dbReference type="AlphaFoldDB" id="A0A9X4KJ73"/>
<feature type="region of interest" description="Disordered" evidence="1">
    <location>
        <begin position="1"/>
        <end position="71"/>
    </location>
</feature>
<protein>
    <submittedName>
        <fullName evidence="2">Uncharacterized protein</fullName>
    </submittedName>
</protein>
<keyword evidence="3" id="KW-1185">Reference proteome</keyword>
<evidence type="ECO:0000313" key="2">
    <source>
        <dbReference type="EMBL" id="MDG0792781.1"/>
    </source>
</evidence>
<evidence type="ECO:0000256" key="1">
    <source>
        <dbReference type="SAM" id="MobiDB-lite"/>
    </source>
</evidence>
<name>A0A9X4KJ73_9BACL</name>
<dbReference type="RefSeq" id="WP_277566541.1">
    <property type="nucleotide sequence ID" value="NZ_JAPDHZ010000003.1"/>
</dbReference>
<accession>A0A9X4KJ73</accession>
<feature type="compositionally biased region" description="Basic and acidic residues" evidence="1">
    <location>
        <begin position="60"/>
        <end position="71"/>
    </location>
</feature>
<comment type="caution">
    <text evidence="2">The sequence shown here is derived from an EMBL/GenBank/DDBJ whole genome shotgun (WGS) entry which is preliminary data.</text>
</comment>